<dbReference type="Proteomes" id="UP000479710">
    <property type="component" value="Unassembled WGS sequence"/>
</dbReference>
<dbReference type="EMBL" id="SPHZ02000006">
    <property type="protein sequence ID" value="KAF0912431.1"/>
    <property type="molecule type" value="Genomic_DNA"/>
</dbReference>
<accession>A0A6G1DJ64</accession>
<dbReference type="AlphaFoldDB" id="A0A6G1DJ64"/>
<evidence type="ECO:0000256" key="1">
    <source>
        <dbReference type="SAM" id="MobiDB-lite"/>
    </source>
</evidence>
<evidence type="ECO:0000313" key="3">
    <source>
        <dbReference type="Proteomes" id="UP000479710"/>
    </source>
</evidence>
<organism evidence="2 3">
    <name type="scientific">Oryza meyeriana var. granulata</name>
    <dbReference type="NCBI Taxonomy" id="110450"/>
    <lineage>
        <taxon>Eukaryota</taxon>
        <taxon>Viridiplantae</taxon>
        <taxon>Streptophyta</taxon>
        <taxon>Embryophyta</taxon>
        <taxon>Tracheophyta</taxon>
        <taxon>Spermatophyta</taxon>
        <taxon>Magnoliopsida</taxon>
        <taxon>Liliopsida</taxon>
        <taxon>Poales</taxon>
        <taxon>Poaceae</taxon>
        <taxon>BOP clade</taxon>
        <taxon>Oryzoideae</taxon>
        <taxon>Oryzeae</taxon>
        <taxon>Oryzinae</taxon>
        <taxon>Oryza</taxon>
        <taxon>Oryza meyeriana</taxon>
    </lineage>
</organism>
<comment type="caution">
    <text evidence="2">The sequence shown here is derived from an EMBL/GenBank/DDBJ whole genome shotgun (WGS) entry which is preliminary data.</text>
</comment>
<sequence length="162" mass="17979">MDLMMEWKRSAAAGQRMRPMKSSKSSHDAGDVGIFMATRRIGFGIRRRIRRSCREQGSADQAGLYCFPGVLASVAQQRLKRGRGARKKEGSDAWALRGPPESTVTESDAGDIRQQLEEEEDEGGQERTNQEGGRTHHHTQVFLITNVASFENTEGDITGVWG</sequence>
<reference evidence="2 3" key="1">
    <citation type="submission" date="2019-11" db="EMBL/GenBank/DDBJ databases">
        <title>Whole genome sequence of Oryza granulata.</title>
        <authorList>
            <person name="Li W."/>
        </authorList>
    </citation>
    <scope>NUCLEOTIDE SEQUENCE [LARGE SCALE GENOMIC DNA]</scope>
    <source>
        <strain evidence="3">cv. Menghai</strain>
        <tissue evidence="2">Leaf</tissue>
    </source>
</reference>
<feature type="region of interest" description="Disordered" evidence="1">
    <location>
        <begin position="1"/>
        <end position="29"/>
    </location>
</feature>
<proteinExistence type="predicted"/>
<feature type="region of interest" description="Disordered" evidence="1">
    <location>
        <begin position="81"/>
        <end position="136"/>
    </location>
</feature>
<keyword evidence="3" id="KW-1185">Reference proteome</keyword>
<gene>
    <name evidence="2" type="ORF">E2562_014070</name>
</gene>
<name>A0A6G1DJ64_9ORYZ</name>
<evidence type="ECO:0000313" key="2">
    <source>
        <dbReference type="EMBL" id="KAF0912431.1"/>
    </source>
</evidence>
<protein>
    <submittedName>
        <fullName evidence="2">Uncharacterized protein</fullName>
    </submittedName>
</protein>